<sequence length="40" mass="4750">RCLAEDAFAKDIHRDIFVEGICEDIFNEDIFVRNSEFDEK</sequence>
<name>A0ACA9RRH2_9GLOM</name>
<proteinExistence type="predicted"/>
<gene>
    <name evidence="1" type="ORF">RPERSI_LOCUS22382</name>
</gene>
<dbReference type="Proteomes" id="UP000789920">
    <property type="component" value="Unassembled WGS sequence"/>
</dbReference>
<evidence type="ECO:0000313" key="2">
    <source>
        <dbReference type="Proteomes" id="UP000789920"/>
    </source>
</evidence>
<evidence type="ECO:0000313" key="1">
    <source>
        <dbReference type="EMBL" id="CAG8807395.1"/>
    </source>
</evidence>
<keyword evidence="2" id="KW-1185">Reference proteome</keyword>
<reference evidence="1" key="1">
    <citation type="submission" date="2021-06" db="EMBL/GenBank/DDBJ databases">
        <authorList>
            <person name="Kallberg Y."/>
            <person name="Tangrot J."/>
            <person name="Rosling A."/>
        </authorList>
    </citation>
    <scope>NUCLEOTIDE SEQUENCE</scope>
    <source>
        <strain evidence="1">MA461A</strain>
    </source>
</reference>
<accession>A0ACA9RRH2</accession>
<organism evidence="1 2">
    <name type="scientific">Racocetra persica</name>
    <dbReference type="NCBI Taxonomy" id="160502"/>
    <lineage>
        <taxon>Eukaryota</taxon>
        <taxon>Fungi</taxon>
        <taxon>Fungi incertae sedis</taxon>
        <taxon>Mucoromycota</taxon>
        <taxon>Glomeromycotina</taxon>
        <taxon>Glomeromycetes</taxon>
        <taxon>Diversisporales</taxon>
        <taxon>Gigasporaceae</taxon>
        <taxon>Racocetra</taxon>
    </lineage>
</organism>
<feature type="non-terminal residue" evidence="1">
    <location>
        <position position="1"/>
    </location>
</feature>
<comment type="caution">
    <text evidence="1">The sequence shown here is derived from an EMBL/GenBank/DDBJ whole genome shotgun (WGS) entry which is preliminary data.</text>
</comment>
<protein>
    <submittedName>
        <fullName evidence="1">2615_t:CDS:1</fullName>
    </submittedName>
</protein>
<dbReference type="EMBL" id="CAJVQC010067638">
    <property type="protein sequence ID" value="CAG8807395.1"/>
    <property type="molecule type" value="Genomic_DNA"/>
</dbReference>